<dbReference type="GO" id="GO:0009307">
    <property type="term" value="P:DNA restriction-modification system"/>
    <property type="evidence" value="ECO:0007669"/>
    <property type="project" value="UniProtKB-KW"/>
</dbReference>
<dbReference type="KEGG" id="buz:AYM40_37760"/>
<protein>
    <recommendedName>
        <fullName evidence="5">Type I restriction modification DNA specificity domain-containing protein</fullName>
    </recommendedName>
</protein>
<accession>A0A167WSJ4</accession>
<keyword evidence="2" id="KW-0238">DNA-binding</keyword>
<dbReference type="Proteomes" id="UP000076852">
    <property type="component" value="Plasmid pOLGA3"/>
</dbReference>
<dbReference type="Gene3D" id="3.90.220.20">
    <property type="entry name" value="DNA methylase specificity domains"/>
    <property type="match status" value="1"/>
</dbReference>
<keyword evidence="1" id="KW-0680">Restriction system</keyword>
<organism evidence="3 4">
    <name type="scientific">Paraburkholderia phytofirmans OLGA172</name>
    <dbReference type="NCBI Taxonomy" id="1417228"/>
    <lineage>
        <taxon>Bacteria</taxon>
        <taxon>Pseudomonadati</taxon>
        <taxon>Pseudomonadota</taxon>
        <taxon>Betaproteobacteria</taxon>
        <taxon>Burkholderiales</taxon>
        <taxon>Burkholderiaceae</taxon>
        <taxon>Paraburkholderia</taxon>
    </lineage>
</organism>
<dbReference type="AlphaFoldDB" id="A0A167WSJ4"/>
<evidence type="ECO:0000256" key="1">
    <source>
        <dbReference type="ARBA" id="ARBA00022747"/>
    </source>
</evidence>
<evidence type="ECO:0008006" key="5">
    <source>
        <dbReference type="Google" id="ProtNLM"/>
    </source>
</evidence>
<geneLocation type="plasmid" evidence="4">
    <name>polga3</name>
</geneLocation>
<dbReference type="InterPro" id="IPR044946">
    <property type="entry name" value="Restrct_endonuc_typeI_TRD_sf"/>
</dbReference>
<proteinExistence type="predicted"/>
<sequence>MILAHSFPVGITQVEVTINQDMKSLTPLVPALVPYLALVCRGFKHEILELVDRSTHGTCKLQSDKLFAFRFGLPPLAEQSRILVRVEEVRQLCGSLRERLTARQTCQAHFAEALVGQAASTAPLAAHTDDLAAAA</sequence>
<dbReference type="GO" id="GO:0003677">
    <property type="term" value="F:DNA binding"/>
    <property type="evidence" value="ECO:0007669"/>
    <property type="project" value="UniProtKB-KW"/>
</dbReference>
<evidence type="ECO:0000256" key="2">
    <source>
        <dbReference type="ARBA" id="ARBA00023125"/>
    </source>
</evidence>
<dbReference type="OrthoDB" id="5298944at2"/>
<dbReference type="RefSeq" id="WP_063501274.1">
    <property type="nucleotide sequence ID" value="NZ_CP014582.1"/>
</dbReference>
<dbReference type="EMBL" id="CP014582">
    <property type="protein sequence ID" value="ANB78116.1"/>
    <property type="molecule type" value="Genomic_DNA"/>
</dbReference>
<evidence type="ECO:0000313" key="4">
    <source>
        <dbReference type="Proteomes" id="UP000076852"/>
    </source>
</evidence>
<name>A0A167WSJ4_9BURK</name>
<reference evidence="3 4" key="1">
    <citation type="journal article" date="2016" name="Gene">
        <title>PacBio SMRT assembly of a complex multi-replicon genome reveals chlorocatechol degradative operon in a region of genome plasticity.</title>
        <authorList>
            <person name="Ricker N."/>
            <person name="Shen S.Y."/>
            <person name="Goordial J."/>
            <person name="Jin S."/>
            <person name="Fulthorpe R.R."/>
        </authorList>
    </citation>
    <scope>NUCLEOTIDE SEQUENCE [LARGE SCALE GENOMIC DNA]</scope>
    <source>
        <strain evidence="3 4">OLGA172</strain>
        <plasmid evidence="4">polga3</plasmid>
    </source>
</reference>
<keyword evidence="4" id="KW-1185">Reference proteome</keyword>
<dbReference type="SUPFAM" id="SSF116734">
    <property type="entry name" value="DNA methylase specificity domain"/>
    <property type="match status" value="1"/>
</dbReference>
<evidence type="ECO:0000313" key="3">
    <source>
        <dbReference type="EMBL" id="ANB78116.1"/>
    </source>
</evidence>
<gene>
    <name evidence="3" type="ORF">AYM40_37760</name>
</gene>
<keyword evidence="3" id="KW-0614">Plasmid</keyword>